<dbReference type="EMBL" id="LT615367">
    <property type="protein sequence ID" value="SLM63490.1"/>
    <property type="molecule type" value="Genomic_DNA"/>
</dbReference>
<sequence length="224" mass="23259">MGKGGGGSTEVKETTQQMAAAEVASKQWNLYQNELKPYENLFMEKVDSLNDGQKYGNIAGDVNLGYQQEFARTRRQAADGLASVGVDPSSGKFQSALKDIATDQVAGTIDATNRAQTDQQNKYVAGLQDVQAMGSGQKAEALQGYQGIAAASQQKAISDAQSALSKQQASKGLIGTVGGALVSKGLSSFPAKTPTTTLSSGNSSGVFGVSDVPFMSSNFRNVGG</sequence>
<dbReference type="AlphaFoldDB" id="A0A375ABR0"/>
<organism evidence="1 2">
    <name type="scientific">Dickeya aquatica</name>
    <dbReference type="NCBI Taxonomy" id="1401087"/>
    <lineage>
        <taxon>Bacteria</taxon>
        <taxon>Pseudomonadati</taxon>
        <taxon>Pseudomonadota</taxon>
        <taxon>Gammaproteobacteria</taxon>
        <taxon>Enterobacterales</taxon>
        <taxon>Pectobacteriaceae</taxon>
        <taxon>Dickeya</taxon>
    </lineage>
</organism>
<evidence type="ECO:0000313" key="2">
    <source>
        <dbReference type="Proteomes" id="UP000294820"/>
    </source>
</evidence>
<proteinExistence type="predicted"/>
<evidence type="ECO:0000313" key="1">
    <source>
        <dbReference type="EMBL" id="SLM63490.1"/>
    </source>
</evidence>
<accession>A0A375ABR0</accession>
<reference evidence="1 2" key="1">
    <citation type="submission" date="2016-09" db="EMBL/GenBank/DDBJ databases">
        <authorList>
            <person name="Reverchon S."/>
            <person name="Nasser W."/>
            <person name="Leonard S."/>
            <person name="Brochier C."/>
            <person name="Duprey A."/>
        </authorList>
    </citation>
    <scope>NUCLEOTIDE SEQUENCE [LARGE SCALE GENOMIC DNA]</scope>
    <source>
        <strain evidence="1 2">174/2</strain>
    </source>
</reference>
<dbReference type="Proteomes" id="UP000294820">
    <property type="component" value="Chromosome 1"/>
</dbReference>
<keyword evidence="2" id="KW-1185">Reference proteome</keyword>
<dbReference type="RefSeq" id="WP_067486854.1">
    <property type="nucleotide sequence ID" value="NZ_LT615367.1"/>
</dbReference>
<dbReference type="KEGG" id="daq:DAQ1742_02617"/>
<gene>
    <name evidence="1" type="ORF">DAQ1742_02617</name>
</gene>
<name>A0A375ABR0_9GAMM</name>
<protein>
    <submittedName>
        <fullName evidence="1">Uncharacterized protein</fullName>
    </submittedName>
</protein>